<dbReference type="SUPFAM" id="SSF141371">
    <property type="entry name" value="PilZ domain-like"/>
    <property type="match status" value="1"/>
</dbReference>
<gene>
    <name evidence="1" type="ORF">E6O51_00440</name>
</gene>
<keyword evidence="2" id="KW-1185">Reference proteome</keyword>
<protein>
    <submittedName>
        <fullName evidence="1">PilZ domain-containing protein</fullName>
    </submittedName>
</protein>
<accession>A0A4S4AY93</accession>
<dbReference type="Proteomes" id="UP000307956">
    <property type="component" value="Unassembled WGS sequence"/>
</dbReference>
<evidence type="ECO:0000313" key="1">
    <source>
        <dbReference type="EMBL" id="THF65110.1"/>
    </source>
</evidence>
<name>A0A4S4AY93_9RHOO</name>
<comment type="caution">
    <text evidence="1">The sequence shown here is derived from an EMBL/GenBank/DDBJ whole genome shotgun (WGS) entry which is preliminary data.</text>
</comment>
<sequence length="134" mass="14555">MAEEAMERRGHQRFLATRRGQVCFWAVIDGEKLDLNDLSLEGFAYPASTAPVPGRDFPFVLLRSGVPDEVRGTAQVVNYTHDAAGGQAGCRFTALEGDGIERLKDWLVAHVIASATVRITEKDARAIVEGGSLI</sequence>
<dbReference type="OrthoDB" id="8526691at2"/>
<dbReference type="EMBL" id="SSOD01000001">
    <property type="protein sequence ID" value="THF65110.1"/>
    <property type="molecule type" value="Genomic_DNA"/>
</dbReference>
<reference evidence="1 2" key="1">
    <citation type="submission" date="2019-04" db="EMBL/GenBank/DDBJ databases">
        <title>Azoarcus rhizosphaerae sp. nov. isolated from rhizosphere of Ficus religiosa.</title>
        <authorList>
            <person name="Lin S.-Y."/>
            <person name="Hameed A."/>
            <person name="Hsu Y.-H."/>
            <person name="Young C.-C."/>
        </authorList>
    </citation>
    <scope>NUCLEOTIDE SEQUENCE [LARGE SCALE GENOMIC DNA]</scope>
    <source>
        <strain evidence="1 2">CC-YHH848</strain>
    </source>
</reference>
<evidence type="ECO:0000313" key="2">
    <source>
        <dbReference type="Proteomes" id="UP000307956"/>
    </source>
</evidence>
<dbReference type="AlphaFoldDB" id="A0A4S4AY93"/>
<organism evidence="1 2">
    <name type="scientific">Pseudothauera rhizosphaerae</name>
    <dbReference type="NCBI Taxonomy" id="2565932"/>
    <lineage>
        <taxon>Bacteria</taxon>
        <taxon>Pseudomonadati</taxon>
        <taxon>Pseudomonadota</taxon>
        <taxon>Betaproteobacteria</taxon>
        <taxon>Rhodocyclales</taxon>
        <taxon>Zoogloeaceae</taxon>
        <taxon>Pseudothauera</taxon>
    </lineage>
</organism>
<proteinExistence type="predicted"/>
<dbReference type="RefSeq" id="WP_136383002.1">
    <property type="nucleotide sequence ID" value="NZ_SSOD01000001.1"/>
</dbReference>